<dbReference type="EMBL" id="MN098326">
    <property type="protein sequence ID" value="QFG06633.1"/>
    <property type="molecule type" value="Genomic_DNA"/>
</dbReference>
<accession>A0A5J6T773</accession>
<proteinExistence type="predicted"/>
<organism evidence="2 3">
    <name type="scientific">Proteus phage Myduc</name>
    <dbReference type="NCBI Taxonomy" id="2650874"/>
    <lineage>
        <taxon>Viruses</taxon>
        <taxon>Duplodnaviria</taxon>
        <taxon>Heunggongvirae</taxon>
        <taxon>Uroviricota</taxon>
        <taxon>Caudoviricetes</taxon>
        <taxon>Chaseviridae</taxon>
        <taxon>Cleopatravirinae</taxon>
        <taxon>Myducvirus</taxon>
        <taxon>Myducvirus myduc</taxon>
    </lineage>
</organism>
<dbReference type="Proteomes" id="UP000327513">
    <property type="component" value="Segment"/>
</dbReference>
<gene>
    <name evidence="2" type="ORF">CPT_Myduc_010</name>
</gene>
<evidence type="ECO:0000256" key="1">
    <source>
        <dbReference type="SAM" id="Phobius"/>
    </source>
</evidence>
<keyword evidence="1" id="KW-0812">Transmembrane</keyword>
<reference evidence="3" key="1">
    <citation type="submission" date="2019-06" db="EMBL/GenBank/DDBJ databases">
        <title>Complete genome of Proteus mirabilis phage Myduc.</title>
        <authorList>
            <person name="Tran J.S."/>
            <person name="Lessor L."/>
            <person name="O'Leary C."/>
            <person name="Bonasera R.M."/>
            <person name="Liu M."/>
        </authorList>
    </citation>
    <scope>NUCLEOTIDE SEQUENCE [LARGE SCALE GENOMIC DNA]</scope>
</reference>
<feature type="transmembrane region" description="Helical" evidence="1">
    <location>
        <begin position="58"/>
        <end position="76"/>
    </location>
</feature>
<keyword evidence="3" id="KW-1185">Reference proteome</keyword>
<protein>
    <submittedName>
        <fullName evidence="2">Uncharacterized protein</fullName>
    </submittedName>
</protein>
<keyword evidence="1" id="KW-1133">Transmembrane helix</keyword>
<name>A0A5J6T773_9CAUD</name>
<evidence type="ECO:0000313" key="2">
    <source>
        <dbReference type="EMBL" id="QFG06633.1"/>
    </source>
</evidence>
<keyword evidence="1" id="KW-0472">Membrane</keyword>
<evidence type="ECO:0000313" key="3">
    <source>
        <dbReference type="Proteomes" id="UP000327513"/>
    </source>
</evidence>
<sequence length="77" mass="8835">MRKPQNSYSRFKEWASMHEDANQSNERVTRTSGTMLGNGGFIMRSTTRSSKLGIGDKIFRAILWVIVIYFCVFIAIN</sequence>